<evidence type="ECO:0000313" key="1">
    <source>
        <dbReference type="EMBL" id="MEB3075037.1"/>
    </source>
</evidence>
<dbReference type="RefSeq" id="WP_323983315.1">
    <property type="nucleotide sequence ID" value="NZ_JAYKBW010000007.1"/>
</dbReference>
<organism evidence="1 2">
    <name type="scientific">Capnocytophaga gingivalis</name>
    <dbReference type="NCBI Taxonomy" id="1017"/>
    <lineage>
        <taxon>Bacteria</taxon>
        <taxon>Pseudomonadati</taxon>
        <taxon>Bacteroidota</taxon>
        <taxon>Flavobacteriia</taxon>
        <taxon>Flavobacteriales</taxon>
        <taxon>Flavobacteriaceae</taxon>
        <taxon>Capnocytophaga</taxon>
    </lineage>
</organism>
<dbReference type="EMBL" id="JAYKBW010000007">
    <property type="protein sequence ID" value="MEB3075037.1"/>
    <property type="molecule type" value="Genomic_DNA"/>
</dbReference>
<comment type="caution">
    <text evidence="1">The sequence shown here is derived from an EMBL/GenBank/DDBJ whole genome shotgun (WGS) entry which is preliminary data.</text>
</comment>
<proteinExistence type="predicted"/>
<sequence length="246" mass="28779">MQQICKAGELQQVAFARQVLTFTPIRELDPIEARGGIGTIIAQHAALIGFKGEIDPLNKSDISGMILSRFSSLSLEELYKAFQMERYGEFDTHTEHYQLINAPYISEILKKYKDWLCRTRQNNNLPMSLPAPTPEEQLTEEEKEARFIANVQRFYNDFKQTGRLPLFCCWIYDSLKERGMITDFTEEEKELLTKRYKERKIKERDNKSLVSRLKRSFEGVDDDISLKKEIALEYIFENDKLLTTDK</sequence>
<reference evidence="1 2" key="1">
    <citation type="submission" date="2023-12" db="EMBL/GenBank/DDBJ databases">
        <title>Genomic sequences of Capnocytophaga and Parvimonas strains.</title>
        <authorList>
            <person name="Watt R.M."/>
            <person name="Wang M."/>
            <person name="Yang T."/>
            <person name="Tong W.M."/>
        </authorList>
    </citation>
    <scope>NUCLEOTIDE SEQUENCE [LARGE SCALE GENOMIC DNA]</scope>
    <source>
        <strain evidence="1 2">CCUG 13096</strain>
    </source>
</reference>
<keyword evidence="2" id="KW-1185">Reference proteome</keyword>
<name>A0ABU5ZA58_9FLAO</name>
<accession>A0ABU5ZA58</accession>
<protein>
    <submittedName>
        <fullName evidence="1">Uncharacterized protein</fullName>
    </submittedName>
</protein>
<dbReference type="Proteomes" id="UP001311730">
    <property type="component" value="Unassembled WGS sequence"/>
</dbReference>
<gene>
    <name evidence="1" type="ORF">VJJ08_06975</name>
</gene>
<evidence type="ECO:0000313" key="2">
    <source>
        <dbReference type="Proteomes" id="UP001311730"/>
    </source>
</evidence>